<gene>
    <name evidence="1" type="ORF">LCGC14_1607870</name>
</gene>
<evidence type="ECO:0000313" key="1">
    <source>
        <dbReference type="EMBL" id="KKM24165.1"/>
    </source>
</evidence>
<proteinExistence type="predicted"/>
<dbReference type="AlphaFoldDB" id="A0A0F9L9B9"/>
<sequence>MKVYHNLSYIVKAVLGNICKGSWEDSAEDGGRRTKMRDDWIDG</sequence>
<comment type="caution">
    <text evidence="1">The sequence shown here is derived from an EMBL/GenBank/DDBJ whole genome shotgun (WGS) entry which is preliminary data.</text>
</comment>
<name>A0A0F9L9B9_9ZZZZ</name>
<organism evidence="1">
    <name type="scientific">marine sediment metagenome</name>
    <dbReference type="NCBI Taxonomy" id="412755"/>
    <lineage>
        <taxon>unclassified sequences</taxon>
        <taxon>metagenomes</taxon>
        <taxon>ecological metagenomes</taxon>
    </lineage>
</organism>
<accession>A0A0F9L9B9</accession>
<reference evidence="1" key="1">
    <citation type="journal article" date="2015" name="Nature">
        <title>Complex archaea that bridge the gap between prokaryotes and eukaryotes.</title>
        <authorList>
            <person name="Spang A."/>
            <person name="Saw J.H."/>
            <person name="Jorgensen S.L."/>
            <person name="Zaremba-Niedzwiedzka K."/>
            <person name="Martijn J."/>
            <person name="Lind A.E."/>
            <person name="van Eijk R."/>
            <person name="Schleper C."/>
            <person name="Guy L."/>
            <person name="Ettema T.J."/>
        </authorList>
    </citation>
    <scope>NUCLEOTIDE SEQUENCE</scope>
</reference>
<protein>
    <submittedName>
        <fullName evidence="1">Uncharacterized protein</fullName>
    </submittedName>
</protein>
<dbReference type="EMBL" id="LAZR01012982">
    <property type="protein sequence ID" value="KKM24165.1"/>
    <property type="molecule type" value="Genomic_DNA"/>
</dbReference>